<evidence type="ECO:0000313" key="7">
    <source>
        <dbReference type="Proteomes" id="UP001205998"/>
    </source>
</evidence>
<dbReference type="Pfam" id="PF00621">
    <property type="entry name" value="RhoGEF"/>
    <property type="match status" value="1"/>
</dbReference>
<dbReference type="InterPro" id="IPR047271">
    <property type="entry name" value="Ephexin-like"/>
</dbReference>
<dbReference type="AlphaFoldDB" id="A0AAD5B427"/>
<reference evidence="6" key="1">
    <citation type="submission" date="2018-07" db="EMBL/GenBank/DDBJ databases">
        <title>Comparative genomics of catfishes provides insights into carnivory and benthic adaptation.</title>
        <authorList>
            <person name="Zhang Y."/>
            <person name="Wang D."/>
            <person name="Peng Z."/>
            <person name="Zheng S."/>
            <person name="Shao F."/>
            <person name="Tao W."/>
        </authorList>
    </citation>
    <scope>NUCLEOTIDE SEQUENCE</scope>
    <source>
        <strain evidence="6">Chongqing</strain>
    </source>
</reference>
<protein>
    <submittedName>
        <fullName evidence="6">Ephexin-1-like</fullName>
    </submittedName>
</protein>
<dbReference type="PANTHER" id="PTHR12845">
    <property type="entry name" value="GUANINE NUCLEOTIDE EXCHANGE FACTOR"/>
    <property type="match status" value="1"/>
</dbReference>
<proteinExistence type="predicted"/>
<dbReference type="PROSITE" id="PS50002">
    <property type="entry name" value="SH3"/>
    <property type="match status" value="1"/>
</dbReference>
<comment type="caution">
    <text evidence="6">The sequence shown here is derived from an EMBL/GenBank/DDBJ whole genome shotgun (WGS) entry which is preliminary data.</text>
</comment>
<dbReference type="PROSITE" id="PS50010">
    <property type="entry name" value="DH_2"/>
    <property type="match status" value="1"/>
</dbReference>
<accession>A0AAD5B427</accession>
<evidence type="ECO:0000256" key="1">
    <source>
        <dbReference type="ARBA" id="ARBA00022443"/>
    </source>
</evidence>
<dbReference type="SMART" id="SM00325">
    <property type="entry name" value="RhoGEF"/>
    <property type="match status" value="1"/>
</dbReference>
<evidence type="ECO:0000259" key="4">
    <source>
        <dbReference type="PROSITE" id="PS50003"/>
    </source>
</evidence>
<evidence type="ECO:0000259" key="5">
    <source>
        <dbReference type="PROSITE" id="PS50010"/>
    </source>
</evidence>
<dbReference type="Gene3D" id="2.30.29.30">
    <property type="entry name" value="Pleckstrin-homology domain (PH domain)/Phosphotyrosine-binding domain (PTB)"/>
    <property type="match status" value="1"/>
</dbReference>
<dbReference type="InterPro" id="IPR001452">
    <property type="entry name" value="SH3_domain"/>
</dbReference>
<dbReference type="PROSITE" id="PS50003">
    <property type="entry name" value="PH_DOMAIN"/>
    <property type="match status" value="1"/>
</dbReference>
<sequence length="605" mass="69512">MPFQKSTPTSRKWSKEKMLHQEQFKRPNNELIFESLRNELSRLCEPDGKPRTILVKCMLSKEDCIQTECFSLPFRKIDNANNYKKKLSSCLRSQSFQESVKCSEQSSDTMMPLSSLKVKRAFSFQSIQKSYSDGGKKKEGGHFQEAFWQEQVVVKKSGILNSLTPEEICLQESIYEVATSEKSYLERLNVVVNHFMKSAELTSTISSQDQKSLFSSICKMKEISQRFLNSMVQEMGYHLICNVLCDVVYHYAIGPLNAYVDYIRNMPCQKHTLNNLRKENPRFVEILNKLQEDSCCNRLPLDSFLSLPFQRISHLKVLMETILKRTAQSQSNVRLIAKAALTKISEVLEKCNKEVGKVNQIKELVDVVNKIEFECKSCPLVSPSRWLIRIGEMTLLARNESIFGQKKNCPVHLILFNDLLLLASKKGSDKYVVHDHVHRSLIEVTEGAEVEDDLEGYDVSRVFQLAIVKKKGNSYQVLLQASSLEERNSWLMLLKSEEGVYEEWDCPQVQCIEVYNGQQLGELNLEPGDIVSVIQKKSDGLMEGRKLPGMERGWFPAKCVVEIINEHVQRRNLRQRHHVLQTAASIIKCHSISQERHTATCFNIH</sequence>
<dbReference type="InterPro" id="IPR011993">
    <property type="entry name" value="PH-like_dom_sf"/>
</dbReference>
<dbReference type="InterPro" id="IPR035899">
    <property type="entry name" value="DBL_dom_sf"/>
</dbReference>
<dbReference type="InterPro" id="IPR036028">
    <property type="entry name" value="SH3-like_dom_sf"/>
</dbReference>
<dbReference type="SUPFAM" id="SSF50044">
    <property type="entry name" value="SH3-domain"/>
    <property type="match status" value="1"/>
</dbReference>
<evidence type="ECO:0000256" key="2">
    <source>
        <dbReference type="PROSITE-ProRule" id="PRU00192"/>
    </source>
</evidence>
<dbReference type="InterPro" id="IPR001849">
    <property type="entry name" value="PH_domain"/>
</dbReference>
<organism evidence="6 7">
    <name type="scientific">Silurus asotus</name>
    <name type="common">Amur catfish</name>
    <name type="synonym">Parasilurus asotus</name>
    <dbReference type="NCBI Taxonomy" id="30991"/>
    <lineage>
        <taxon>Eukaryota</taxon>
        <taxon>Metazoa</taxon>
        <taxon>Chordata</taxon>
        <taxon>Craniata</taxon>
        <taxon>Vertebrata</taxon>
        <taxon>Euteleostomi</taxon>
        <taxon>Actinopterygii</taxon>
        <taxon>Neopterygii</taxon>
        <taxon>Teleostei</taxon>
        <taxon>Ostariophysi</taxon>
        <taxon>Siluriformes</taxon>
        <taxon>Siluridae</taxon>
        <taxon>Silurus</taxon>
    </lineage>
</organism>
<keyword evidence="1 2" id="KW-0728">SH3 domain</keyword>
<dbReference type="InterPro" id="IPR000219">
    <property type="entry name" value="DH_dom"/>
</dbReference>
<keyword evidence="7" id="KW-1185">Reference proteome</keyword>
<evidence type="ECO:0000313" key="6">
    <source>
        <dbReference type="EMBL" id="KAI5628323.1"/>
    </source>
</evidence>
<feature type="domain" description="SH3" evidence="3">
    <location>
        <begin position="504"/>
        <end position="565"/>
    </location>
</feature>
<gene>
    <name evidence="6" type="ORF">C0J50_2813</name>
</gene>
<dbReference type="Pfam" id="PF07653">
    <property type="entry name" value="SH3_2"/>
    <property type="match status" value="1"/>
</dbReference>
<name>A0AAD5B427_SILAS</name>
<dbReference type="CDD" id="cd00160">
    <property type="entry name" value="RhoGEF"/>
    <property type="match status" value="1"/>
</dbReference>
<dbReference type="Gene3D" id="1.20.900.10">
    <property type="entry name" value="Dbl homology (DH) domain"/>
    <property type="match status" value="1"/>
</dbReference>
<dbReference type="SUPFAM" id="SSF48065">
    <property type="entry name" value="DBL homology domain (DH-domain)"/>
    <property type="match status" value="1"/>
</dbReference>
<dbReference type="Proteomes" id="UP001205998">
    <property type="component" value="Unassembled WGS sequence"/>
</dbReference>
<dbReference type="Gene3D" id="2.30.30.40">
    <property type="entry name" value="SH3 Domains"/>
    <property type="match status" value="1"/>
</dbReference>
<dbReference type="GO" id="GO:0005085">
    <property type="term" value="F:guanyl-nucleotide exchange factor activity"/>
    <property type="evidence" value="ECO:0007669"/>
    <property type="project" value="InterPro"/>
</dbReference>
<feature type="domain" description="DH" evidence="5">
    <location>
        <begin position="169"/>
        <end position="354"/>
    </location>
</feature>
<dbReference type="SMART" id="SM00326">
    <property type="entry name" value="SH3"/>
    <property type="match status" value="1"/>
</dbReference>
<feature type="domain" description="PH" evidence="4">
    <location>
        <begin position="386"/>
        <end position="499"/>
    </location>
</feature>
<dbReference type="EMBL" id="MU545793">
    <property type="protein sequence ID" value="KAI5628323.1"/>
    <property type="molecule type" value="Genomic_DNA"/>
</dbReference>
<dbReference type="PANTHER" id="PTHR12845:SF10">
    <property type="entry name" value="EPHEXIN-1-LIKE"/>
    <property type="match status" value="1"/>
</dbReference>
<evidence type="ECO:0000259" key="3">
    <source>
        <dbReference type="PROSITE" id="PS50002"/>
    </source>
</evidence>
<dbReference type="SUPFAM" id="SSF50729">
    <property type="entry name" value="PH domain-like"/>
    <property type="match status" value="1"/>
</dbReference>